<dbReference type="AlphaFoldDB" id="A0A6A5WHA0"/>
<evidence type="ECO:0000313" key="3">
    <source>
        <dbReference type="Proteomes" id="UP000799779"/>
    </source>
</evidence>
<dbReference type="OrthoDB" id="5362656at2759"/>
<dbReference type="Gene3D" id="2.130.10.10">
    <property type="entry name" value="YVTN repeat-like/Quinoprotein amine dehydrogenase"/>
    <property type="match status" value="1"/>
</dbReference>
<feature type="region of interest" description="Disordered" evidence="1">
    <location>
        <begin position="647"/>
        <end position="736"/>
    </location>
</feature>
<name>A0A6A5WHA0_9PLEO</name>
<evidence type="ECO:0008006" key="4">
    <source>
        <dbReference type="Google" id="ProtNLM"/>
    </source>
</evidence>
<feature type="region of interest" description="Disordered" evidence="1">
    <location>
        <begin position="413"/>
        <end position="432"/>
    </location>
</feature>
<sequence length="801" mass="88218">MTIPHAVPFDANFQSHSSLPPFRNLCIATRNSIHLHTRTSQTRLFECENDDGILNARAARDNSGLLAAADGQVVVLVDVGRGVERERKWRLKGGDGDPRLLLFDPTSRILYFTTTLSPCIQAYSIPTARLLPPLQAHPSPPTVLAIAAKGEVLMSASANPPIVFLQDMRGGEGGGRGVPLEFWPRHARAPVACAAFRSFAREEWDEQASCVFALGFQDGMLAVYRLSLPALPGVSLRGSGFGSGSVAGLSGHQLRRPSKLGYIRKLHKAAMGGVCAAEFLPGYKLRVVSVGFDGRCRLVDFEDGGGKVLRTWYVSGPASCLAITSIDGINSRGRRERDVIFSGDATDEEDGEEQEEREENDQIYEGIETLIAIGTQTGKVLIFNVLGLQIHEIAVQAPVVAVEWVGDMSAPSTLPKHRPMSPMSGMESPISPPRPVLDMLMDDYTRAWGEEQEQGEDGTVRRKSSPAKDSRVKSPILFGPSRDLFSFASPDIPRRPSDISYGSPEPRGRVSNKYRKKTHPRPRIVTETFKSPDPCTPTTSASLQSVSPAPMSSVDLDTPPLSSPTELQIQETRQWSQVSRRPSSKLNGPIMSGVMGFDAHISDTRLEREREGEAENAEMDIWMTPPTSHQQWQGSLVGVVSPRQRSSALGTRSIDPEHARKIADEGPVTPPVTPQRRAVRRRISWGMRSSPKAVDTPESQRTILDNGSRHRSGLSLHRSSFLASSSPSRQDFHRPKKRIRVDSRARPERLGRIVGDVDGDGRRKREELSARADSEMLRREMEGLRMEVRALTEVVLARKRC</sequence>
<proteinExistence type="predicted"/>
<feature type="compositionally biased region" description="Acidic residues" evidence="1">
    <location>
        <begin position="345"/>
        <end position="360"/>
    </location>
</feature>
<feature type="compositionally biased region" description="Polar residues" evidence="1">
    <location>
        <begin position="563"/>
        <end position="586"/>
    </location>
</feature>
<dbReference type="EMBL" id="ML977590">
    <property type="protein sequence ID" value="KAF2000169.1"/>
    <property type="molecule type" value="Genomic_DNA"/>
</dbReference>
<feature type="region of interest" description="Disordered" evidence="1">
    <location>
        <begin position="337"/>
        <end position="360"/>
    </location>
</feature>
<organism evidence="2 3">
    <name type="scientific">Amniculicola lignicola CBS 123094</name>
    <dbReference type="NCBI Taxonomy" id="1392246"/>
    <lineage>
        <taxon>Eukaryota</taxon>
        <taxon>Fungi</taxon>
        <taxon>Dikarya</taxon>
        <taxon>Ascomycota</taxon>
        <taxon>Pezizomycotina</taxon>
        <taxon>Dothideomycetes</taxon>
        <taxon>Pleosporomycetidae</taxon>
        <taxon>Pleosporales</taxon>
        <taxon>Amniculicolaceae</taxon>
        <taxon>Amniculicola</taxon>
    </lineage>
</organism>
<reference evidence="2" key="1">
    <citation type="journal article" date="2020" name="Stud. Mycol.">
        <title>101 Dothideomycetes genomes: a test case for predicting lifestyles and emergence of pathogens.</title>
        <authorList>
            <person name="Haridas S."/>
            <person name="Albert R."/>
            <person name="Binder M."/>
            <person name="Bloem J."/>
            <person name="Labutti K."/>
            <person name="Salamov A."/>
            <person name="Andreopoulos B."/>
            <person name="Baker S."/>
            <person name="Barry K."/>
            <person name="Bills G."/>
            <person name="Bluhm B."/>
            <person name="Cannon C."/>
            <person name="Castanera R."/>
            <person name="Culley D."/>
            <person name="Daum C."/>
            <person name="Ezra D."/>
            <person name="Gonzalez J."/>
            <person name="Henrissat B."/>
            <person name="Kuo A."/>
            <person name="Liang C."/>
            <person name="Lipzen A."/>
            <person name="Lutzoni F."/>
            <person name="Magnuson J."/>
            <person name="Mondo S."/>
            <person name="Nolan M."/>
            <person name="Ohm R."/>
            <person name="Pangilinan J."/>
            <person name="Park H.-J."/>
            <person name="Ramirez L."/>
            <person name="Alfaro M."/>
            <person name="Sun H."/>
            <person name="Tritt A."/>
            <person name="Yoshinaga Y."/>
            <person name="Zwiers L.-H."/>
            <person name="Turgeon B."/>
            <person name="Goodwin S."/>
            <person name="Spatafora J."/>
            <person name="Crous P."/>
            <person name="Grigoriev I."/>
        </authorList>
    </citation>
    <scope>NUCLEOTIDE SEQUENCE</scope>
    <source>
        <strain evidence="2">CBS 123094</strain>
    </source>
</reference>
<feature type="compositionally biased region" description="Basic and acidic residues" evidence="1">
    <location>
        <begin position="654"/>
        <end position="664"/>
    </location>
</feature>
<feature type="compositionally biased region" description="Polar residues" evidence="1">
    <location>
        <begin position="536"/>
        <end position="547"/>
    </location>
</feature>
<gene>
    <name evidence="2" type="ORF">P154DRAFT_563479</name>
</gene>
<accession>A0A6A5WHA0</accession>
<dbReference type="InterPro" id="IPR015943">
    <property type="entry name" value="WD40/YVTN_repeat-like_dom_sf"/>
</dbReference>
<evidence type="ECO:0000313" key="2">
    <source>
        <dbReference type="EMBL" id="KAF2000169.1"/>
    </source>
</evidence>
<dbReference type="Proteomes" id="UP000799779">
    <property type="component" value="Unassembled WGS sequence"/>
</dbReference>
<dbReference type="SUPFAM" id="SSF50998">
    <property type="entry name" value="Quinoprotein alcohol dehydrogenase-like"/>
    <property type="match status" value="1"/>
</dbReference>
<feature type="region of interest" description="Disordered" evidence="1">
    <location>
        <begin position="449"/>
        <end position="592"/>
    </location>
</feature>
<feature type="compositionally biased region" description="Basic residues" evidence="1">
    <location>
        <begin position="510"/>
        <end position="522"/>
    </location>
</feature>
<feature type="compositionally biased region" description="Low complexity" evidence="1">
    <location>
        <begin position="713"/>
        <end position="728"/>
    </location>
</feature>
<protein>
    <recommendedName>
        <fullName evidence="4">WD40 repeat-like protein</fullName>
    </recommendedName>
</protein>
<dbReference type="InterPro" id="IPR011047">
    <property type="entry name" value="Quinoprotein_ADH-like_sf"/>
</dbReference>
<keyword evidence="3" id="KW-1185">Reference proteome</keyword>
<evidence type="ECO:0000256" key="1">
    <source>
        <dbReference type="SAM" id="MobiDB-lite"/>
    </source>
</evidence>